<feature type="region of interest" description="Disordered" evidence="10">
    <location>
        <begin position="85"/>
        <end position="107"/>
    </location>
</feature>
<keyword evidence="12" id="KW-0808">Transferase</keyword>
<dbReference type="InterPro" id="IPR012198">
    <property type="entry name" value="cAMP_dep_PK_reg_su"/>
</dbReference>
<keyword evidence="7 8" id="KW-0114">cAMP</keyword>
<dbReference type="Proteomes" id="UP000095605">
    <property type="component" value="Unassembled WGS sequence"/>
</dbReference>
<gene>
    <name evidence="12" type="ORF">AWRI3578_g3950</name>
</gene>
<dbReference type="PROSITE" id="PS00888">
    <property type="entry name" value="CNMP_BINDING_1"/>
    <property type="match status" value="1"/>
</dbReference>
<evidence type="ECO:0000256" key="5">
    <source>
        <dbReference type="ARBA" id="ARBA00022737"/>
    </source>
</evidence>
<keyword evidence="6 8" id="KW-0547">Nucleotide-binding</keyword>
<comment type="similarity">
    <text evidence="1 8">Belongs to the cAMP-dependent kinase regulatory chain family.</text>
</comment>
<evidence type="ECO:0000256" key="4">
    <source>
        <dbReference type="ARBA" id="ARBA00022566"/>
    </source>
</evidence>
<keyword evidence="13" id="KW-1185">Reference proteome</keyword>
<proteinExistence type="inferred from homology"/>
<dbReference type="PROSITE" id="PS00889">
    <property type="entry name" value="CNMP_BINDING_2"/>
    <property type="match status" value="2"/>
</dbReference>
<evidence type="ECO:0000256" key="3">
    <source>
        <dbReference type="ARBA" id="ARBA00022553"/>
    </source>
</evidence>
<dbReference type="InterPro" id="IPR014710">
    <property type="entry name" value="RmlC-like_jellyroll"/>
</dbReference>
<dbReference type="GO" id="GO:0034236">
    <property type="term" value="F:protein kinase A catalytic subunit binding"/>
    <property type="evidence" value="ECO:0007669"/>
    <property type="project" value="TreeGrafter"/>
</dbReference>
<keyword evidence="5" id="KW-0677">Repeat</keyword>
<evidence type="ECO:0000256" key="8">
    <source>
        <dbReference type="PIRNR" id="PIRNR000548"/>
    </source>
</evidence>
<feature type="binding site" evidence="9">
    <location>
        <position position="255"/>
    </location>
    <ligand>
        <name>3',5'-cyclic AMP</name>
        <dbReference type="ChEBI" id="CHEBI:58165"/>
        <label>1</label>
    </ligand>
</feature>
<dbReference type="PRINTS" id="PR00103">
    <property type="entry name" value="CAMPKINASE"/>
</dbReference>
<feature type="binding site" evidence="9">
    <location>
        <position position="364"/>
    </location>
    <ligand>
        <name>3',5'-cyclic AMP</name>
        <dbReference type="ChEBI" id="CHEBI:58165"/>
        <label>2</label>
    </ligand>
</feature>
<accession>A0A1E5R356</accession>
<keyword evidence="12" id="KW-0418">Kinase</keyword>
<keyword evidence="3" id="KW-0597">Phosphoprotein</keyword>
<evidence type="ECO:0000256" key="6">
    <source>
        <dbReference type="ARBA" id="ARBA00022741"/>
    </source>
</evidence>
<dbReference type="PANTHER" id="PTHR11635:SF152">
    <property type="entry name" value="CAMP-DEPENDENT PROTEIN KINASE TYPE I REGULATORY SUBUNIT-RELATED"/>
    <property type="match status" value="1"/>
</dbReference>
<feature type="domain" description="Cyclic nucleotide-binding" evidence="11">
    <location>
        <begin position="299"/>
        <end position="407"/>
    </location>
</feature>
<dbReference type="GO" id="GO:0016301">
    <property type="term" value="F:kinase activity"/>
    <property type="evidence" value="ECO:0007669"/>
    <property type="project" value="UniProtKB-KW"/>
</dbReference>
<dbReference type="InterPro" id="IPR050503">
    <property type="entry name" value="cAMP-dep_PK_reg_su-like"/>
</dbReference>
<dbReference type="PROSITE" id="PS50042">
    <property type="entry name" value="CNMP_BINDING_3"/>
    <property type="match status" value="2"/>
</dbReference>
<dbReference type="EMBL" id="LPNL01000009">
    <property type="protein sequence ID" value="OEJ81314.1"/>
    <property type="molecule type" value="Genomic_DNA"/>
</dbReference>
<dbReference type="AlphaFoldDB" id="A0A1E5R356"/>
<dbReference type="GO" id="GO:0005634">
    <property type="term" value="C:nucleus"/>
    <property type="evidence" value="ECO:0007669"/>
    <property type="project" value="TreeGrafter"/>
</dbReference>
<dbReference type="InterPro" id="IPR018488">
    <property type="entry name" value="cNMP-bd_CS"/>
</dbReference>
<reference evidence="13" key="1">
    <citation type="journal article" date="2016" name="Genome Announc.">
        <title>Genome sequences of three species of Hanseniaspora isolated from spontaneous wine fermentations.</title>
        <authorList>
            <person name="Sternes P.R."/>
            <person name="Lee D."/>
            <person name="Kutyna D.R."/>
            <person name="Borneman A.R."/>
        </authorList>
    </citation>
    <scope>NUCLEOTIDE SEQUENCE [LARGE SCALE GENOMIC DNA]</scope>
    <source>
        <strain evidence="13">AWRI3578</strain>
    </source>
</reference>
<feature type="domain" description="Cyclic nucleotide-binding" evidence="11">
    <location>
        <begin position="180"/>
        <end position="296"/>
    </location>
</feature>
<dbReference type="SUPFAM" id="SSF51206">
    <property type="entry name" value="cAMP-binding domain-like"/>
    <property type="match status" value="2"/>
</dbReference>
<dbReference type="InterPro" id="IPR000595">
    <property type="entry name" value="cNMP-bd_dom"/>
</dbReference>
<organism evidence="12 13">
    <name type="scientific">Hanseniaspora opuntiae</name>
    <dbReference type="NCBI Taxonomy" id="211096"/>
    <lineage>
        <taxon>Eukaryota</taxon>
        <taxon>Fungi</taxon>
        <taxon>Dikarya</taxon>
        <taxon>Ascomycota</taxon>
        <taxon>Saccharomycotina</taxon>
        <taxon>Saccharomycetes</taxon>
        <taxon>Saccharomycodales</taxon>
        <taxon>Saccharomycodaceae</taxon>
        <taxon>Hanseniaspora</taxon>
    </lineage>
</organism>
<comment type="subunit">
    <text evidence="8">Tetramer, composed of 2 regulatory (R) and 2 catalytic (C) subunits. In the presence of cAMP it dissociates into 2 active monomeric C subunits and an R dimer.</text>
</comment>
<dbReference type="Pfam" id="PF00027">
    <property type="entry name" value="cNMP_binding"/>
    <property type="match status" value="2"/>
</dbReference>
<feature type="binding site" evidence="9">
    <location>
        <position position="246"/>
    </location>
    <ligand>
        <name>3',5'-cyclic AMP</name>
        <dbReference type="ChEBI" id="CHEBI:58165"/>
        <label>1</label>
    </ligand>
</feature>
<dbReference type="OrthoDB" id="417078at2759"/>
<dbReference type="GO" id="GO:0004862">
    <property type="term" value="F:cAMP-dependent protein kinase inhibitor activity"/>
    <property type="evidence" value="ECO:0007669"/>
    <property type="project" value="TreeGrafter"/>
</dbReference>
<dbReference type="GO" id="GO:0005829">
    <property type="term" value="C:cytosol"/>
    <property type="evidence" value="ECO:0007669"/>
    <property type="project" value="TreeGrafter"/>
</dbReference>
<feature type="binding site" evidence="9">
    <location>
        <position position="373"/>
    </location>
    <ligand>
        <name>3',5'-cyclic AMP</name>
        <dbReference type="ChEBI" id="CHEBI:58165"/>
        <label>2</label>
    </ligand>
</feature>
<sequence length="415" mass="47004">MSEYASFQEIIGNNPHIINNDNLFIIQSYKYFNDKLLQLVANNVPTNSVSQSQGNIFKNKATSIGNFNQQNTSSRDRNSSVFKINYSMDTPGLDNKKEEDIDPSASTQNFNSFRQDSSEAIMDNVHPPNFNVNRRTSVSAEIISPDSHMAQNSLINNNGTNALSDHESESLVKCLDSNFLFKNLDANSKNLIINNLKYDEYPANTDIIVENDEEGEYFYIIEQGEVEFYKNGMKLGEAGRGATFGELALMYNSPRQATVRSKTPCKMYLLDRITFKRILLNNSYSQRSMFERFLKNLPILKNLSDSERNKLIDVLKSKTVAKGQIIIRQGEVGENFYIIEQGDCVVIKDGEEVNVLHKNDYFGELSLLEDSPRAATVKVISENGCKVVYLGKSEFKRLLGPAHKVLKINDPRIKH</sequence>
<dbReference type="GO" id="GO:0030552">
    <property type="term" value="F:cAMP binding"/>
    <property type="evidence" value="ECO:0007669"/>
    <property type="project" value="UniProtKB-KW"/>
</dbReference>
<keyword evidence="4 8" id="KW-0116">cAMP-binding</keyword>
<evidence type="ECO:0000256" key="9">
    <source>
        <dbReference type="PIRSR" id="PIRSR000548-1"/>
    </source>
</evidence>
<comment type="caution">
    <text evidence="12">The sequence shown here is derived from an EMBL/GenBank/DDBJ whole genome shotgun (WGS) entry which is preliminary data.</text>
</comment>
<evidence type="ECO:0000256" key="10">
    <source>
        <dbReference type="SAM" id="MobiDB-lite"/>
    </source>
</evidence>
<evidence type="ECO:0000313" key="12">
    <source>
        <dbReference type="EMBL" id="OEJ81314.1"/>
    </source>
</evidence>
<dbReference type="InterPro" id="IPR018490">
    <property type="entry name" value="cNMP-bd_dom_sf"/>
</dbReference>
<evidence type="ECO:0000256" key="1">
    <source>
        <dbReference type="ARBA" id="ARBA00005753"/>
    </source>
</evidence>
<dbReference type="PIRSF" id="PIRSF000548">
    <property type="entry name" value="PK_regulatory"/>
    <property type="match status" value="1"/>
</dbReference>
<dbReference type="PANTHER" id="PTHR11635">
    <property type="entry name" value="CAMP-DEPENDENT PROTEIN KINASE REGULATORY CHAIN"/>
    <property type="match status" value="1"/>
</dbReference>
<name>A0A1E5R356_9ASCO</name>
<evidence type="ECO:0000256" key="2">
    <source>
        <dbReference type="ARBA" id="ARBA00020355"/>
    </source>
</evidence>
<dbReference type="Gene3D" id="2.60.120.10">
    <property type="entry name" value="Jelly Rolls"/>
    <property type="match status" value="2"/>
</dbReference>
<dbReference type="GO" id="GO:0005952">
    <property type="term" value="C:cAMP-dependent protein kinase complex"/>
    <property type="evidence" value="ECO:0007669"/>
    <property type="project" value="InterPro"/>
</dbReference>
<evidence type="ECO:0000313" key="13">
    <source>
        <dbReference type="Proteomes" id="UP000095605"/>
    </source>
</evidence>
<protein>
    <recommendedName>
        <fullName evidence="2 8">cAMP-dependent protein kinase regulatory subunit</fullName>
    </recommendedName>
</protein>
<evidence type="ECO:0000256" key="7">
    <source>
        <dbReference type="ARBA" id="ARBA00023149"/>
    </source>
</evidence>
<dbReference type="CDD" id="cd00038">
    <property type="entry name" value="CAP_ED"/>
    <property type="match status" value="2"/>
</dbReference>
<evidence type="ECO:0000259" key="11">
    <source>
        <dbReference type="PROSITE" id="PS50042"/>
    </source>
</evidence>
<dbReference type="SMART" id="SM00100">
    <property type="entry name" value="cNMP"/>
    <property type="match status" value="2"/>
</dbReference>